<gene>
    <name evidence="1" type="ORF">SPELUC_LOCUS7962</name>
</gene>
<accession>A0ACA9MZ64</accession>
<keyword evidence="2" id="KW-1185">Reference proteome</keyword>
<comment type="caution">
    <text evidence="1">The sequence shown here is derived from an EMBL/GenBank/DDBJ whole genome shotgun (WGS) entry which is preliminary data.</text>
</comment>
<proteinExistence type="predicted"/>
<dbReference type="EMBL" id="CAJVPW010011252">
    <property type="protein sequence ID" value="CAG8623668.1"/>
    <property type="molecule type" value="Genomic_DNA"/>
</dbReference>
<evidence type="ECO:0000313" key="1">
    <source>
        <dbReference type="EMBL" id="CAG8623668.1"/>
    </source>
</evidence>
<sequence>MTAARCYVRIQGNPVVAVLDSGAAVIMATGVETRALGKINDVKIVIQDAMISSTLQVIESSDETLLLGTDWFQKAKARLHFDE</sequence>
<protein>
    <submittedName>
        <fullName evidence="1">16156_t:CDS:1</fullName>
    </submittedName>
</protein>
<reference evidence="1" key="1">
    <citation type="submission" date="2021-06" db="EMBL/GenBank/DDBJ databases">
        <authorList>
            <person name="Kallberg Y."/>
            <person name="Tangrot J."/>
            <person name="Rosling A."/>
        </authorList>
    </citation>
    <scope>NUCLEOTIDE SEQUENCE</scope>
    <source>
        <strain evidence="1">28 12/20/2015</strain>
    </source>
</reference>
<organism evidence="1 2">
    <name type="scientific">Cetraspora pellucida</name>
    <dbReference type="NCBI Taxonomy" id="1433469"/>
    <lineage>
        <taxon>Eukaryota</taxon>
        <taxon>Fungi</taxon>
        <taxon>Fungi incertae sedis</taxon>
        <taxon>Mucoromycota</taxon>
        <taxon>Glomeromycotina</taxon>
        <taxon>Glomeromycetes</taxon>
        <taxon>Diversisporales</taxon>
        <taxon>Gigasporaceae</taxon>
        <taxon>Cetraspora</taxon>
    </lineage>
</organism>
<dbReference type="Proteomes" id="UP000789366">
    <property type="component" value="Unassembled WGS sequence"/>
</dbReference>
<name>A0ACA9MZ64_9GLOM</name>
<evidence type="ECO:0000313" key="2">
    <source>
        <dbReference type="Proteomes" id="UP000789366"/>
    </source>
</evidence>